<evidence type="ECO:0000256" key="7">
    <source>
        <dbReference type="ARBA" id="ARBA00032345"/>
    </source>
</evidence>
<feature type="binding site" evidence="8">
    <location>
        <begin position="8"/>
        <end position="15"/>
    </location>
    <ligand>
        <name>GTP</name>
        <dbReference type="ChEBI" id="CHEBI:37565"/>
        <label>1</label>
    </ligand>
</feature>
<comment type="similarity">
    <text evidence="1 8 9 10">Belongs to the TRAFAC class TrmE-Era-EngA-EngB-Septin-like GTPase superfamily. EngA (Der) GTPase family.</text>
</comment>
<dbReference type="FunFam" id="3.40.50.300:FF:000494">
    <property type="entry name" value="tRNA modification GTPase MnmE"/>
    <property type="match status" value="1"/>
</dbReference>
<dbReference type="Pfam" id="PF01926">
    <property type="entry name" value="MMR_HSR1"/>
    <property type="match status" value="2"/>
</dbReference>
<dbReference type="NCBIfam" id="TIGR00231">
    <property type="entry name" value="small_GTP"/>
    <property type="match status" value="2"/>
</dbReference>
<evidence type="ECO:0000256" key="10">
    <source>
        <dbReference type="RuleBase" id="RU004481"/>
    </source>
</evidence>
<dbReference type="InterPro" id="IPR016484">
    <property type="entry name" value="GTPase_Der"/>
</dbReference>
<evidence type="ECO:0000313" key="13">
    <source>
        <dbReference type="Proteomes" id="UP000030364"/>
    </source>
</evidence>
<feature type="binding site" evidence="8">
    <location>
        <begin position="180"/>
        <end position="187"/>
    </location>
    <ligand>
        <name>GTP</name>
        <dbReference type="ChEBI" id="CHEBI:37565"/>
        <label>2</label>
    </ligand>
</feature>
<name>A0A0A2WTE0_THEFI</name>
<accession>A0A0A2WTE0</accession>
<dbReference type="HAMAP" id="MF_00195">
    <property type="entry name" value="GTPase_Der"/>
    <property type="match status" value="1"/>
</dbReference>
<dbReference type="InterPro" id="IPR005225">
    <property type="entry name" value="Small_GTP-bd"/>
</dbReference>
<comment type="function">
    <text evidence="8 10">GTPase that plays an essential role in the late steps of ribosome biogenesis.</text>
</comment>
<evidence type="ECO:0000256" key="3">
    <source>
        <dbReference type="ARBA" id="ARBA00022517"/>
    </source>
</evidence>
<protein>
    <recommendedName>
        <fullName evidence="2 8">GTPase Der</fullName>
    </recommendedName>
    <alternativeName>
        <fullName evidence="7 8">GTP-binding protein EngA</fullName>
    </alternativeName>
</protein>
<keyword evidence="13" id="KW-1185">Reference proteome</keyword>
<dbReference type="GO" id="GO:0043022">
    <property type="term" value="F:ribosome binding"/>
    <property type="evidence" value="ECO:0007669"/>
    <property type="project" value="TreeGrafter"/>
</dbReference>
<evidence type="ECO:0000259" key="11">
    <source>
        <dbReference type="PROSITE" id="PS51712"/>
    </source>
</evidence>
<evidence type="ECO:0000256" key="9">
    <source>
        <dbReference type="PROSITE-ProRule" id="PRU01049"/>
    </source>
</evidence>
<comment type="caution">
    <text evidence="12">The sequence shown here is derived from an EMBL/GenBank/DDBJ whole genome shotgun (WGS) entry which is preliminary data.</text>
</comment>
<dbReference type="PATRIC" id="fig|276.5.peg.1152"/>
<evidence type="ECO:0000256" key="5">
    <source>
        <dbReference type="ARBA" id="ARBA00022741"/>
    </source>
</evidence>
<dbReference type="EMBL" id="JPSL02000039">
    <property type="protein sequence ID" value="KGQ22027.1"/>
    <property type="molecule type" value="Genomic_DNA"/>
</dbReference>
<dbReference type="Proteomes" id="UP000030364">
    <property type="component" value="Unassembled WGS sequence"/>
</dbReference>
<dbReference type="CDD" id="cd01895">
    <property type="entry name" value="EngA2"/>
    <property type="match status" value="1"/>
</dbReference>
<comment type="subunit">
    <text evidence="8">Associates with the 50S ribosomal subunit.</text>
</comment>
<dbReference type="STRING" id="276.THFILI_05860"/>
<dbReference type="PANTHER" id="PTHR43834">
    <property type="entry name" value="GTPASE DER"/>
    <property type="match status" value="1"/>
</dbReference>
<evidence type="ECO:0000256" key="4">
    <source>
        <dbReference type="ARBA" id="ARBA00022737"/>
    </source>
</evidence>
<sequence length="431" mass="48509">MHKVVIVGRPNVGKSSLFNRLLKKRSAVVADTPGVTRDLKEGVVETETGRFLLVDTGGLWSGDRWEAKIREKVDRALEDADLVLFAVDGRSELTPQDLEVAEYLRRKGRPVLVVATKVDDPKHEYYLGPLYALGFGEPVPTSSEHNRGFDDLVEAIWARLPVRAEESEPEVAAIRLAIVGRPNAGKSSLLNAILGEERVIVSEEPGTTRDAIDAEVYVGGQRFVLVDTAGIRKRPETLVEDLAIRRSFRAIEEADVVLLVVDPFQVGDRELKLANHALEKGKPVLLVVTKWDLVPKEEAPQVRKELGLKLAHLAHLPRVYTSAVTRRNLERIFSEAQRLHELNHARVETSELNRQLALWTKRVQMPNFKGKPLKILYATQAEVAPPTFVFFVNHPEFVTRAFENYLKNRIGEDLGLKEVPFRLVFRGRREG</sequence>
<dbReference type="InterPro" id="IPR032859">
    <property type="entry name" value="KH_dom-like"/>
</dbReference>
<dbReference type="InterPro" id="IPR006073">
    <property type="entry name" value="GTP-bd"/>
</dbReference>
<keyword evidence="5 8" id="KW-0547">Nucleotide-binding</keyword>
<dbReference type="Gene3D" id="3.40.50.300">
    <property type="entry name" value="P-loop containing nucleotide triphosphate hydrolases"/>
    <property type="match status" value="2"/>
</dbReference>
<dbReference type="NCBIfam" id="TIGR03594">
    <property type="entry name" value="GTPase_EngA"/>
    <property type="match status" value="1"/>
</dbReference>
<dbReference type="GO" id="GO:0005525">
    <property type="term" value="F:GTP binding"/>
    <property type="evidence" value="ECO:0007669"/>
    <property type="project" value="UniProtKB-UniRule"/>
</dbReference>
<evidence type="ECO:0000256" key="2">
    <source>
        <dbReference type="ARBA" id="ARBA00020953"/>
    </source>
</evidence>
<dbReference type="InterPro" id="IPR031166">
    <property type="entry name" value="G_ENGA"/>
</dbReference>
<dbReference type="CDD" id="cd01894">
    <property type="entry name" value="EngA1"/>
    <property type="match status" value="1"/>
</dbReference>
<dbReference type="OrthoDB" id="9805918at2"/>
<gene>
    <name evidence="8" type="primary">der</name>
    <name evidence="12" type="ORF">THFILI_05860</name>
</gene>
<evidence type="ECO:0000256" key="8">
    <source>
        <dbReference type="HAMAP-Rule" id="MF_00195"/>
    </source>
</evidence>
<keyword evidence="4 10" id="KW-0677">Repeat</keyword>
<dbReference type="PIRSF" id="PIRSF006485">
    <property type="entry name" value="GTP-binding_EngA"/>
    <property type="match status" value="1"/>
</dbReference>
<dbReference type="InterPro" id="IPR015946">
    <property type="entry name" value="KH_dom-like_a/b"/>
</dbReference>
<dbReference type="PROSITE" id="PS51712">
    <property type="entry name" value="G_ENGA"/>
    <property type="match status" value="2"/>
</dbReference>
<feature type="domain" description="EngA-type G" evidence="11">
    <location>
        <begin position="174"/>
        <end position="344"/>
    </location>
</feature>
<dbReference type="InterPro" id="IPR027417">
    <property type="entry name" value="P-loop_NTPase"/>
</dbReference>
<feature type="binding site" evidence="8">
    <location>
        <begin position="55"/>
        <end position="59"/>
    </location>
    <ligand>
        <name>GTP</name>
        <dbReference type="ChEBI" id="CHEBI:37565"/>
        <label>1</label>
    </ligand>
</feature>
<dbReference type="RefSeq" id="WP_038063948.1">
    <property type="nucleotide sequence ID" value="NZ_JPSL02000039.1"/>
</dbReference>
<comment type="caution">
    <text evidence="8">Lacks conserved residue(s) required for the propagation of feature annotation.</text>
</comment>
<evidence type="ECO:0000313" key="12">
    <source>
        <dbReference type="EMBL" id="KGQ22027.1"/>
    </source>
</evidence>
<dbReference type="GO" id="GO:0042254">
    <property type="term" value="P:ribosome biogenesis"/>
    <property type="evidence" value="ECO:0007669"/>
    <property type="project" value="UniProtKB-KW"/>
</dbReference>
<evidence type="ECO:0000256" key="6">
    <source>
        <dbReference type="ARBA" id="ARBA00023134"/>
    </source>
</evidence>
<dbReference type="PRINTS" id="PR00326">
    <property type="entry name" value="GTP1OBG"/>
</dbReference>
<proteinExistence type="inferred from homology"/>
<keyword evidence="6 8" id="KW-0342">GTP-binding</keyword>
<keyword evidence="3 8" id="KW-0690">Ribosome biogenesis</keyword>
<dbReference type="Gene3D" id="3.30.300.20">
    <property type="match status" value="1"/>
</dbReference>
<dbReference type="Pfam" id="PF14714">
    <property type="entry name" value="KH_dom-like"/>
    <property type="match status" value="1"/>
</dbReference>
<feature type="domain" description="EngA-type G" evidence="11">
    <location>
        <begin position="2"/>
        <end position="164"/>
    </location>
</feature>
<dbReference type="AlphaFoldDB" id="A0A0A2WTE0"/>
<dbReference type="SUPFAM" id="SSF52540">
    <property type="entry name" value="P-loop containing nucleoside triphosphate hydrolases"/>
    <property type="match status" value="2"/>
</dbReference>
<evidence type="ECO:0000256" key="1">
    <source>
        <dbReference type="ARBA" id="ARBA00008279"/>
    </source>
</evidence>
<feature type="binding site" evidence="8">
    <location>
        <begin position="227"/>
        <end position="231"/>
    </location>
    <ligand>
        <name>GTP</name>
        <dbReference type="ChEBI" id="CHEBI:37565"/>
        <label>2</label>
    </ligand>
</feature>
<dbReference type="PANTHER" id="PTHR43834:SF6">
    <property type="entry name" value="GTPASE DER"/>
    <property type="match status" value="1"/>
</dbReference>
<reference evidence="12 13" key="1">
    <citation type="journal article" date="2015" name="Genome Announc.">
        <title>Draft Genome Sequence of the Thermophile Thermus filiformis ATCC 43280, Producer of Carotenoid-(Di)glucoside-Branched Fatty Acid (Di)esters and Source of Hyperthermostable Enzymes of Biotechnological Interest.</title>
        <authorList>
            <person name="Mandelli F."/>
            <person name="Oliveira Ramires B."/>
            <person name="Couger M.B."/>
            <person name="Paixao D.A."/>
            <person name="Camilo C.M."/>
            <person name="Polikarpov I."/>
            <person name="Prade R."/>
            <person name="Riano-Pachon D.M."/>
            <person name="Squina F.M."/>
        </authorList>
    </citation>
    <scope>NUCLEOTIDE SEQUENCE [LARGE SCALE GENOMIC DNA]</scope>
    <source>
        <strain evidence="12 13">ATCC 43280</strain>
    </source>
</reference>
<organism evidence="12 13">
    <name type="scientific">Thermus filiformis</name>
    <dbReference type="NCBI Taxonomy" id="276"/>
    <lineage>
        <taxon>Bacteria</taxon>
        <taxon>Thermotogati</taxon>
        <taxon>Deinococcota</taxon>
        <taxon>Deinococci</taxon>
        <taxon>Thermales</taxon>
        <taxon>Thermaceae</taxon>
        <taxon>Thermus</taxon>
    </lineage>
</organism>